<feature type="non-terminal residue" evidence="1">
    <location>
        <position position="1"/>
    </location>
</feature>
<organism evidence="1 2">
    <name type="scientific">Trichostrongylus colubriformis</name>
    <name type="common">Black scour worm</name>
    <dbReference type="NCBI Taxonomy" id="6319"/>
    <lineage>
        <taxon>Eukaryota</taxon>
        <taxon>Metazoa</taxon>
        <taxon>Ecdysozoa</taxon>
        <taxon>Nematoda</taxon>
        <taxon>Chromadorea</taxon>
        <taxon>Rhabditida</taxon>
        <taxon>Rhabditina</taxon>
        <taxon>Rhabditomorpha</taxon>
        <taxon>Strongyloidea</taxon>
        <taxon>Trichostrongylidae</taxon>
        <taxon>Trichostrongylus</taxon>
    </lineage>
</organism>
<dbReference type="PANTHER" id="PTHR43319:SF3">
    <property type="entry name" value="BETA-LACTAMASE-RELATED DOMAIN-CONTAINING PROTEIN"/>
    <property type="match status" value="1"/>
</dbReference>
<reference evidence="1 2" key="1">
    <citation type="submission" date="2019-10" db="EMBL/GenBank/DDBJ databases">
        <title>Assembly and Annotation for the nematode Trichostrongylus colubriformis.</title>
        <authorList>
            <person name="Martin J."/>
        </authorList>
    </citation>
    <scope>NUCLEOTIDE SEQUENCE [LARGE SCALE GENOMIC DNA]</scope>
    <source>
        <strain evidence="1">G859</strain>
        <tissue evidence="1">Whole worm</tissue>
    </source>
</reference>
<dbReference type="Gene3D" id="3.40.710.10">
    <property type="entry name" value="DD-peptidase/beta-lactamase superfamily"/>
    <property type="match status" value="1"/>
</dbReference>
<evidence type="ECO:0000313" key="2">
    <source>
        <dbReference type="Proteomes" id="UP001331761"/>
    </source>
</evidence>
<dbReference type="InterPro" id="IPR052907">
    <property type="entry name" value="Beta-lactamase/esterase"/>
</dbReference>
<dbReference type="EMBL" id="WIXE01014685">
    <property type="protein sequence ID" value="KAK5974092.1"/>
    <property type="molecule type" value="Genomic_DNA"/>
</dbReference>
<proteinExistence type="predicted"/>
<evidence type="ECO:0008006" key="3">
    <source>
        <dbReference type="Google" id="ProtNLM"/>
    </source>
</evidence>
<sequence length="107" mass="11954">AILHPQFHKEFDHALGIEESKGYGFVYTRSCKNSWQIGHPAIGGQCVYMDPVNDVVVCYLTNGVKSWVGDHPLCFHNLQSKIYEIISKRSKSSSASAEVIDAAIREK</sequence>
<evidence type="ECO:0000313" key="1">
    <source>
        <dbReference type="EMBL" id="KAK5974092.1"/>
    </source>
</evidence>
<gene>
    <name evidence="1" type="ORF">GCK32_021552</name>
</gene>
<protein>
    <recommendedName>
        <fullName evidence="3">Beta-lactamase-related domain-containing protein</fullName>
    </recommendedName>
</protein>
<dbReference type="InterPro" id="IPR012338">
    <property type="entry name" value="Beta-lactam/transpept-like"/>
</dbReference>
<dbReference type="AlphaFoldDB" id="A0AAN8F897"/>
<comment type="caution">
    <text evidence="1">The sequence shown here is derived from an EMBL/GenBank/DDBJ whole genome shotgun (WGS) entry which is preliminary data.</text>
</comment>
<accession>A0AAN8F897</accession>
<dbReference type="SUPFAM" id="SSF56601">
    <property type="entry name" value="beta-lactamase/transpeptidase-like"/>
    <property type="match status" value="1"/>
</dbReference>
<keyword evidence="2" id="KW-1185">Reference proteome</keyword>
<dbReference type="PANTHER" id="PTHR43319">
    <property type="entry name" value="BETA-LACTAMASE-RELATED"/>
    <property type="match status" value="1"/>
</dbReference>
<dbReference type="Proteomes" id="UP001331761">
    <property type="component" value="Unassembled WGS sequence"/>
</dbReference>
<name>A0AAN8F897_TRICO</name>